<keyword evidence="2" id="KW-0067">ATP-binding</keyword>
<dbReference type="Pfam" id="PF13614">
    <property type="entry name" value="AAA_31"/>
    <property type="match status" value="1"/>
</dbReference>
<dbReference type="InterPro" id="IPR033875">
    <property type="entry name" value="FlhG"/>
</dbReference>
<comment type="caution">
    <text evidence="4">The sequence shown here is derived from an EMBL/GenBank/DDBJ whole genome shotgun (WGS) entry which is preliminary data.</text>
</comment>
<name>A0A942UXF1_9FIRM</name>
<sequence>MRDQAEKLRQLIVNRKKNNESIDNKSVSNTRVLTVTSGKGGVGKTNFTINLSLSLCKLGYKVAILDADIGFANIDVILGIMPKYSLIDVIRENKDILDIMENGPYGLKIIPGGSGLEDIMHMETNELEILTNQLMKLEESMDFIIIDTGAGVSKAVINFVSSSDEIILVTTPEPTSLTDGYAMLKVINNHVKKDNVKLVVNRVQNERESIEVYNKLNRATIKFLNLELENLGYIYESKLVTNSVKNQLPFVLSDSKSPISRMINTIALRLIDKENVATHNGLRGFLSNIKNLVNRGGD</sequence>
<dbReference type="PIRSF" id="PIRSF003092">
    <property type="entry name" value="MinD"/>
    <property type="match status" value="1"/>
</dbReference>
<dbReference type="GO" id="GO:0005829">
    <property type="term" value="C:cytosol"/>
    <property type="evidence" value="ECO:0007669"/>
    <property type="project" value="TreeGrafter"/>
</dbReference>
<dbReference type="CDD" id="cd02038">
    <property type="entry name" value="FlhG-like"/>
    <property type="match status" value="1"/>
</dbReference>
<dbReference type="Proteomes" id="UP000724672">
    <property type="component" value="Unassembled WGS sequence"/>
</dbReference>
<keyword evidence="5" id="KW-1185">Reference proteome</keyword>
<dbReference type="InterPro" id="IPR050625">
    <property type="entry name" value="ParA/MinD_ATPase"/>
</dbReference>
<gene>
    <name evidence="4" type="ORF">GOQ27_15425</name>
</gene>
<proteinExistence type="predicted"/>
<dbReference type="GO" id="GO:0005524">
    <property type="term" value="F:ATP binding"/>
    <property type="evidence" value="ECO:0007669"/>
    <property type="project" value="UniProtKB-KW"/>
</dbReference>
<dbReference type="RefSeq" id="WP_203367775.1">
    <property type="nucleotide sequence ID" value="NZ_WSFT01000053.1"/>
</dbReference>
<evidence type="ECO:0000313" key="5">
    <source>
        <dbReference type="Proteomes" id="UP000724672"/>
    </source>
</evidence>
<dbReference type="GO" id="GO:0009898">
    <property type="term" value="C:cytoplasmic side of plasma membrane"/>
    <property type="evidence" value="ECO:0007669"/>
    <property type="project" value="TreeGrafter"/>
</dbReference>
<evidence type="ECO:0000313" key="4">
    <source>
        <dbReference type="EMBL" id="MBS4539865.1"/>
    </source>
</evidence>
<reference evidence="4" key="1">
    <citation type="submission" date="2019-12" db="EMBL/GenBank/DDBJ databases">
        <title>Clostridiaceae gen. nov. sp. nov., isolated from sediment in Xinjiang, China.</title>
        <authorList>
            <person name="Zhang R."/>
        </authorList>
    </citation>
    <scope>NUCLEOTIDE SEQUENCE</scope>
    <source>
        <strain evidence="4">D2Q-11</strain>
    </source>
</reference>
<dbReference type="InterPro" id="IPR027417">
    <property type="entry name" value="P-loop_NTPase"/>
</dbReference>
<dbReference type="EMBL" id="WSFT01000053">
    <property type="protein sequence ID" value="MBS4539865.1"/>
    <property type="molecule type" value="Genomic_DNA"/>
</dbReference>
<evidence type="ECO:0000256" key="1">
    <source>
        <dbReference type="ARBA" id="ARBA00022741"/>
    </source>
</evidence>
<organism evidence="4 5">
    <name type="scientific">Anaeromonas frigoriresistens</name>
    <dbReference type="NCBI Taxonomy" id="2683708"/>
    <lineage>
        <taxon>Bacteria</taxon>
        <taxon>Bacillati</taxon>
        <taxon>Bacillota</taxon>
        <taxon>Tissierellia</taxon>
        <taxon>Tissierellales</taxon>
        <taxon>Thermohalobacteraceae</taxon>
        <taxon>Anaeromonas</taxon>
    </lineage>
</organism>
<dbReference type="GO" id="GO:0016887">
    <property type="term" value="F:ATP hydrolysis activity"/>
    <property type="evidence" value="ECO:0007669"/>
    <property type="project" value="TreeGrafter"/>
</dbReference>
<dbReference type="InterPro" id="IPR025669">
    <property type="entry name" value="AAA_dom"/>
</dbReference>
<evidence type="ECO:0000256" key="2">
    <source>
        <dbReference type="ARBA" id="ARBA00022840"/>
    </source>
</evidence>
<dbReference type="SUPFAM" id="SSF52540">
    <property type="entry name" value="P-loop containing nucleoside triphosphate hydrolases"/>
    <property type="match status" value="1"/>
</dbReference>
<dbReference type="Gene3D" id="3.40.50.300">
    <property type="entry name" value="P-loop containing nucleotide triphosphate hydrolases"/>
    <property type="match status" value="1"/>
</dbReference>
<feature type="domain" description="AAA" evidence="3">
    <location>
        <begin position="31"/>
        <end position="198"/>
    </location>
</feature>
<dbReference type="PANTHER" id="PTHR43384">
    <property type="entry name" value="SEPTUM SITE-DETERMINING PROTEIN MIND HOMOLOG, CHLOROPLASTIC-RELATED"/>
    <property type="match status" value="1"/>
</dbReference>
<dbReference type="InterPro" id="IPR025501">
    <property type="entry name" value="MinD_FleN"/>
</dbReference>
<dbReference type="GO" id="GO:0051782">
    <property type="term" value="P:negative regulation of cell division"/>
    <property type="evidence" value="ECO:0007669"/>
    <property type="project" value="TreeGrafter"/>
</dbReference>
<protein>
    <submittedName>
        <fullName evidence="4">MinD/ParA family protein</fullName>
    </submittedName>
</protein>
<evidence type="ECO:0000259" key="3">
    <source>
        <dbReference type="Pfam" id="PF13614"/>
    </source>
</evidence>
<accession>A0A942UXF1</accession>
<dbReference type="PANTHER" id="PTHR43384:SF4">
    <property type="entry name" value="CELLULOSE BIOSYNTHESIS PROTEIN BCSQ-RELATED"/>
    <property type="match status" value="1"/>
</dbReference>
<keyword evidence="1" id="KW-0547">Nucleotide-binding</keyword>
<dbReference type="AlphaFoldDB" id="A0A942UXF1"/>